<evidence type="ECO:0000256" key="9">
    <source>
        <dbReference type="ARBA" id="ARBA00023049"/>
    </source>
</evidence>
<evidence type="ECO:0000256" key="7">
    <source>
        <dbReference type="ARBA" id="ARBA00022833"/>
    </source>
</evidence>
<sequence>MNQIHLSANFKKATTKSIAAIVLFIVTYVLLVCAAVAMTIGLTYLAYLLVKIKLIFVTAALALVLVSIGILSLIFLFKFIFTKNVTNLTGLIEIKEAQMPELFAMIEQITKQVGTDMPKKVYLSDHVNASVFYDSSFWSMFLPVRKNLQIGLGLVNTLSVSELKAVLAHEFGHFSQKTMKVGSYVYNVNRIIYNMLYENESYQGMLDKWATISSYFDIAIATAGLIVKFIQWVLRKVYYILNLNYMGLSREMEFHADQVAAHVAGSDHLSSALLRMDLADHAYQSVIEHYQQNPDQLTRPENLYQQQAFVMNFIAGKQGLPIENGLAQLGLDYINRYKSKLILTDQWSSHPSTEDRVLQLNDLNIKTSENDNRHAFSVFRSSEVLQEKFSIYVFKPDADQQVTIVNQQQFEAEYQKQYDMYAFSDIYNQYYDYRSIQPFELNQTPDVRGEAVEKLNDLFGSEKVGLKYEYSNLENEIATLQQIELGNYLVKSFDYDGNKYTPADCPALISSLNSRLSQVTELLKENDLAAYRLAWQRQTDKAQGSELTRLYQSFFHVSQCTTEAQDIFVDIADASGFIFETTLIKDIPVKLQALKAVEPSFKEQIRKLLTEPEFLVHVTEDVLKNFDNYLAEDFQYFVSENYNSEQTDTLMGAINNYRVIIAKTHFDSKKALLDYQAMLLGDDSRMTKHNEQKASEANFKFHTD</sequence>
<evidence type="ECO:0000256" key="2">
    <source>
        <dbReference type="ARBA" id="ARBA00022475"/>
    </source>
</evidence>
<accession>A0A3D8Y2K1</accession>
<evidence type="ECO:0000259" key="12">
    <source>
        <dbReference type="Pfam" id="PF01435"/>
    </source>
</evidence>
<keyword evidence="8 11" id="KW-1133">Transmembrane helix</keyword>
<keyword evidence="7" id="KW-0862">Zinc</keyword>
<keyword evidence="14" id="KW-1185">Reference proteome</keyword>
<keyword evidence="4 11" id="KW-0812">Transmembrane</keyword>
<keyword evidence="10 11" id="KW-0472">Membrane</keyword>
<keyword evidence="9" id="KW-0482">Metalloprotease</keyword>
<keyword evidence="3" id="KW-0645">Protease</keyword>
<evidence type="ECO:0000256" key="11">
    <source>
        <dbReference type="SAM" id="Phobius"/>
    </source>
</evidence>
<dbReference type="GO" id="GO:0004222">
    <property type="term" value="F:metalloendopeptidase activity"/>
    <property type="evidence" value="ECO:0007669"/>
    <property type="project" value="InterPro"/>
</dbReference>
<protein>
    <recommendedName>
        <fullName evidence="12">Peptidase M48 domain-containing protein</fullName>
    </recommendedName>
</protein>
<dbReference type="Pfam" id="PF01435">
    <property type="entry name" value="Peptidase_M48"/>
    <property type="match status" value="1"/>
</dbReference>
<dbReference type="Proteomes" id="UP000256373">
    <property type="component" value="Unassembled WGS sequence"/>
</dbReference>
<keyword evidence="6" id="KW-0378">Hydrolase</keyword>
<evidence type="ECO:0000313" key="14">
    <source>
        <dbReference type="Proteomes" id="UP000256373"/>
    </source>
</evidence>
<dbReference type="OrthoDB" id="9789270at2"/>
<proteinExistence type="predicted"/>
<dbReference type="EMBL" id="QNUL01000046">
    <property type="protein sequence ID" value="REA55521.1"/>
    <property type="molecule type" value="Genomic_DNA"/>
</dbReference>
<evidence type="ECO:0000256" key="10">
    <source>
        <dbReference type="ARBA" id="ARBA00023136"/>
    </source>
</evidence>
<dbReference type="GO" id="GO:0006508">
    <property type="term" value="P:proteolysis"/>
    <property type="evidence" value="ECO:0007669"/>
    <property type="project" value="UniProtKB-KW"/>
</dbReference>
<comment type="caution">
    <text evidence="13">The sequence shown here is derived from an EMBL/GenBank/DDBJ whole genome shotgun (WGS) entry which is preliminary data.</text>
</comment>
<dbReference type="PANTHER" id="PTHR43221:SF2">
    <property type="entry name" value="PROTEASE HTPX HOMOLOG"/>
    <property type="match status" value="1"/>
</dbReference>
<feature type="domain" description="Peptidase M48" evidence="12">
    <location>
        <begin position="146"/>
        <end position="362"/>
    </location>
</feature>
<evidence type="ECO:0000256" key="8">
    <source>
        <dbReference type="ARBA" id="ARBA00022989"/>
    </source>
</evidence>
<feature type="transmembrane region" description="Helical" evidence="11">
    <location>
        <begin position="215"/>
        <end position="234"/>
    </location>
</feature>
<keyword evidence="2" id="KW-1003">Cell membrane</keyword>
<keyword evidence="5" id="KW-0479">Metal-binding</keyword>
<name>A0A3D8Y2K1_9BACT</name>
<gene>
    <name evidence="13" type="ORF">DSL64_28055</name>
</gene>
<evidence type="ECO:0000313" key="13">
    <source>
        <dbReference type="EMBL" id="REA55521.1"/>
    </source>
</evidence>
<dbReference type="RefSeq" id="WP_115834287.1">
    <property type="nucleotide sequence ID" value="NZ_QNUL01000046.1"/>
</dbReference>
<evidence type="ECO:0000256" key="3">
    <source>
        <dbReference type="ARBA" id="ARBA00022670"/>
    </source>
</evidence>
<evidence type="ECO:0000256" key="6">
    <source>
        <dbReference type="ARBA" id="ARBA00022801"/>
    </source>
</evidence>
<evidence type="ECO:0000256" key="4">
    <source>
        <dbReference type="ARBA" id="ARBA00022692"/>
    </source>
</evidence>
<dbReference type="CDD" id="cd07328">
    <property type="entry name" value="M48_Ste24p_like"/>
    <property type="match status" value="1"/>
</dbReference>
<reference evidence="13 14" key="1">
    <citation type="submission" date="2018-07" db="EMBL/GenBank/DDBJ databases">
        <title>Dyadobacter roseus sp. nov., isolated from rose rhizosphere soil.</title>
        <authorList>
            <person name="Chen L."/>
        </authorList>
    </citation>
    <scope>NUCLEOTIDE SEQUENCE [LARGE SCALE GENOMIC DNA]</scope>
    <source>
        <strain evidence="13 14">RS19</strain>
    </source>
</reference>
<dbReference type="PANTHER" id="PTHR43221">
    <property type="entry name" value="PROTEASE HTPX"/>
    <property type="match status" value="1"/>
</dbReference>
<feature type="transmembrane region" description="Helical" evidence="11">
    <location>
        <begin position="21"/>
        <end position="48"/>
    </location>
</feature>
<evidence type="ECO:0000256" key="1">
    <source>
        <dbReference type="ARBA" id="ARBA00001947"/>
    </source>
</evidence>
<dbReference type="AlphaFoldDB" id="A0A3D8Y2K1"/>
<dbReference type="GO" id="GO:0046872">
    <property type="term" value="F:metal ion binding"/>
    <property type="evidence" value="ECO:0007669"/>
    <property type="project" value="UniProtKB-KW"/>
</dbReference>
<dbReference type="InterPro" id="IPR050083">
    <property type="entry name" value="HtpX_protease"/>
</dbReference>
<comment type="cofactor">
    <cofactor evidence="1">
        <name>Zn(2+)</name>
        <dbReference type="ChEBI" id="CHEBI:29105"/>
    </cofactor>
</comment>
<feature type="transmembrane region" description="Helical" evidence="11">
    <location>
        <begin position="54"/>
        <end position="77"/>
    </location>
</feature>
<evidence type="ECO:0000256" key="5">
    <source>
        <dbReference type="ARBA" id="ARBA00022723"/>
    </source>
</evidence>
<organism evidence="13 14">
    <name type="scientific">Dyadobacter luteus</name>
    <dbReference type="NCBI Taxonomy" id="2259619"/>
    <lineage>
        <taxon>Bacteria</taxon>
        <taxon>Pseudomonadati</taxon>
        <taxon>Bacteroidota</taxon>
        <taxon>Cytophagia</taxon>
        <taxon>Cytophagales</taxon>
        <taxon>Spirosomataceae</taxon>
        <taxon>Dyadobacter</taxon>
    </lineage>
</organism>
<dbReference type="InterPro" id="IPR001915">
    <property type="entry name" value="Peptidase_M48"/>
</dbReference>
<dbReference type="Gene3D" id="3.30.2010.10">
    <property type="entry name" value="Metalloproteases ('zincins'), catalytic domain"/>
    <property type="match status" value="1"/>
</dbReference>